<gene>
    <name evidence="2" type="ORF">KJ970_12730</name>
</gene>
<sequence length="353" mass="40063">MINRPRFTPATLALAIILFVVLSACEEDNNPTGSPEPEIQAGEFYVDVYDATKACNGTTLFADLHDTTAPRLVEVNMNGEIVWEYDIPDDVKSYHQPGMDVELLANGNILFVLPRYGIYEIDRDGDVAWSHLDSQVSHDADRLPNGNTIYVFGAGDRFGDTQVKEVNPQGEVIWSWQASDHYNNEPYISCDREGWIHTNAATRLQNGNTLLSLRNFSLTIEIEPQGAVVWEFDWKELYPTTNPLGHDPHEPEMQNGNQLLICLQRDAPYQIVELDRNIGQPVWQYHRDHLRTSRDGDRLPNGNTLIVGVLEDTDDSVIFEITNSGEIVWQFKIKDTPATNSPGWFYKAQRICR</sequence>
<dbReference type="Gene3D" id="2.130.10.10">
    <property type="entry name" value="YVTN repeat-like/Quinoprotein amine dehydrogenase"/>
    <property type="match status" value="1"/>
</dbReference>
<dbReference type="PANTHER" id="PTHR35340">
    <property type="entry name" value="PQQ ENZYME REPEAT PROTEIN-RELATED"/>
    <property type="match status" value="1"/>
</dbReference>
<organism evidence="2 3">
    <name type="scientific">Eiseniibacteriota bacterium</name>
    <dbReference type="NCBI Taxonomy" id="2212470"/>
    <lineage>
        <taxon>Bacteria</taxon>
        <taxon>Candidatus Eiseniibacteriota</taxon>
    </lineage>
</organism>
<dbReference type="InterPro" id="IPR011047">
    <property type="entry name" value="Quinoprotein_ADH-like_sf"/>
</dbReference>
<accession>A0A948RY85</accession>
<feature type="chain" id="PRO_5037422414" evidence="1">
    <location>
        <begin position="27"/>
        <end position="353"/>
    </location>
</feature>
<dbReference type="PANTHER" id="PTHR35340:SF5">
    <property type="entry name" value="ASST-DOMAIN-CONTAINING PROTEIN"/>
    <property type="match status" value="1"/>
</dbReference>
<dbReference type="Proteomes" id="UP000777784">
    <property type="component" value="Unassembled WGS sequence"/>
</dbReference>
<dbReference type="GO" id="GO:0004062">
    <property type="term" value="F:aryl sulfotransferase activity"/>
    <property type="evidence" value="ECO:0007669"/>
    <property type="project" value="InterPro"/>
</dbReference>
<comment type="caution">
    <text evidence="2">The sequence shown here is derived from an EMBL/GenBank/DDBJ whole genome shotgun (WGS) entry which is preliminary data.</text>
</comment>
<evidence type="ECO:0000313" key="2">
    <source>
        <dbReference type="EMBL" id="MBU2691783.1"/>
    </source>
</evidence>
<dbReference type="InterPro" id="IPR010262">
    <property type="entry name" value="Arylsulfotransferase_bact"/>
</dbReference>
<dbReference type="SUPFAM" id="SSF50998">
    <property type="entry name" value="Quinoprotein alcohol dehydrogenase-like"/>
    <property type="match status" value="1"/>
</dbReference>
<dbReference type="InterPro" id="IPR053143">
    <property type="entry name" value="Arylsulfate_ST"/>
</dbReference>
<feature type="signal peptide" evidence="1">
    <location>
        <begin position="1"/>
        <end position="26"/>
    </location>
</feature>
<dbReference type="EMBL" id="JAHJDP010000077">
    <property type="protein sequence ID" value="MBU2691783.1"/>
    <property type="molecule type" value="Genomic_DNA"/>
</dbReference>
<dbReference type="PROSITE" id="PS51257">
    <property type="entry name" value="PROKAR_LIPOPROTEIN"/>
    <property type="match status" value="1"/>
</dbReference>
<dbReference type="AlphaFoldDB" id="A0A948RY85"/>
<dbReference type="Pfam" id="PF05935">
    <property type="entry name" value="Arylsulfotrans"/>
    <property type="match status" value="1"/>
</dbReference>
<protein>
    <submittedName>
        <fullName evidence="2">Aryl-sulfate sulfotransferase</fullName>
    </submittedName>
</protein>
<evidence type="ECO:0000313" key="3">
    <source>
        <dbReference type="Proteomes" id="UP000777784"/>
    </source>
</evidence>
<dbReference type="InterPro" id="IPR015943">
    <property type="entry name" value="WD40/YVTN_repeat-like_dom_sf"/>
</dbReference>
<name>A0A948RY85_UNCEI</name>
<evidence type="ECO:0000256" key="1">
    <source>
        <dbReference type="SAM" id="SignalP"/>
    </source>
</evidence>
<proteinExistence type="predicted"/>
<reference evidence="2" key="1">
    <citation type="submission" date="2021-05" db="EMBL/GenBank/DDBJ databases">
        <title>Energy efficiency and biological interactions define the core microbiome of deep oligotrophic groundwater.</title>
        <authorList>
            <person name="Mehrshad M."/>
            <person name="Lopez-Fernandez M."/>
            <person name="Bell E."/>
            <person name="Bernier-Latmani R."/>
            <person name="Bertilsson S."/>
            <person name="Dopson M."/>
        </authorList>
    </citation>
    <scope>NUCLEOTIDE SEQUENCE</scope>
    <source>
        <strain evidence="2">Modern_marine.mb.64</strain>
    </source>
</reference>
<keyword evidence="1" id="KW-0732">Signal</keyword>